<evidence type="ECO:0000313" key="2">
    <source>
        <dbReference type="EMBL" id="TYS83821.1"/>
    </source>
</evidence>
<dbReference type="NCBIfam" id="TIGR01167">
    <property type="entry name" value="LPXTG_anchor"/>
    <property type="match status" value="1"/>
</dbReference>
<keyword evidence="1" id="KW-0812">Transmembrane</keyword>
<feature type="transmembrane region" description="Helical" evidence="1">
    <location>
        <begin position="176"/>
        <end position="197"/>
    </location>
</feature>
<gene>
    <name evidence="2" type="ORF">FZC85_17710</name>
</gene>
<dbReference type="Proteomes" id="UP000324269">
    <property type="component" value="Unassembled WGS sequence"/>
</dbReference>
<organism evidence="2 3">
    <name type="scientific">Rossellomorea aquimaris</name>
    <dbReference type="NCBI Taxonomy" id="189382"/>
    <lineage>
        <taxon>Bacteria</taxon>
        <taxon>Bacillati</taxon>
        <taxon>Bacillota</taxon>
        <taxon>Bacilli</taxon>
        <taxon>Bacillales</taxon>
        <taxon>Bacillaceae</taxon>
        <taxon>Rossellomorea</taxon>
    </lineage>
</organism>
<name>A0A5D4TQ07_9BACI</name>
<keyword evidence="1" id="KW-0472">Membrane</keyword>
<dbReference type="EMBL" id="VTEZ01000005">
    <property type="protein sequence ID" value="TYS83821.1"/>
    <property type="molecule type" value="Genomic_DNA"/>
</dbReference>
<keyword evidence="1" id="KW-1133">Transmembrane helix</keyword>
<dbReference type="OrthoDB" id="2566057at2"/>
<evidence type="ECO:0000313" key="3">
    <source>
        <dbReference type="Proteomes" id="UP000324269"/>
    </source>
</evidence>
<accession>A0A5D4TQ07</accession>
<comment type="caution">
    <text evidence="2">The sequence shown here is derived from an EMBL/GenBank/DDBJ whole genome shotgun (WGS) entry which is preliminary data.</text>
</comment>
<reference evidence="2 3" key="1">
    <citation type="submission" date="2019-08" db="EMBL/GenBank/DDBJ databases">
        <title>Bacillus genomes from the desert of Cuatro Cienegas, Coahuila.</title>
        <authorList>
            <person name="Olmedo-Alvarez G."/>
        </authorList>
    </citation>
    <scope>NUCLEOTIDE SEQUENCE [LARGE SCALE GENOMIC DNA]</scope>
    <source>
        <strain evidence="2 3">CH87b_3T</strain>
    </source>
</reference>
<dbReference type="RefSeq" id="WP_148970336.1">
    <property type="nucleotide sequence ID" value="NZ_JBNIKW010000005.1"/>
</dbReference>
<proteinExistence type="predicted"/>
<sequence length="208" mass="23145">MGNKRFTLLTISVVFLLGFFVFSMGRVQADQGDTTNEVDIATSPIGILFQVDNMKPGDWTTKTIKVKNQGLKDFQYTMSSEVRSGSDKLYNALMMTLSDTNGVIYEGKVSKFKGFDARKLASSGEEDMTFKIEFPEHLGNEFQGLMTELKFTFQAEGIVGESLPVDGMTLPNTGTVIYKLLLIGGLLFFSGVGVYVYQYRRRVNMVNG</sequence>
<evidence type="ECO:0000256" key="1">
    <source>
        <dbReference type="SAM" id="Phobius"/>
    </source>
</evidence>
<dbReference type="AlphaFoldDB" id="A0A5D4TQ07"/>
<protein>
    <submittedName>
        <fullName evidence="2">LPXTG cell wall anchor domain-containing protein</fullName>
    </submittedName>
</protein>